<keyword evidence="9 10" id="KW-0998">Cell outer membrane</keyword>
<comment type="domain">
    <text evidence="10">Consists of 16-stranded beta-barrel sheets, with large surface-exposed loops, that form a transmembrane pore at the center of each barrel. The pore is partially ocluded by a peptide loop that folds into the pore lumen.</text>
</comment>
<dbReference type="Proteomes" id="UP000601789">
    <property type="component" value="Unassembled WGS sequence"/>
</dbReference>
<reference evidence="11 12" key="1">
    <citation type="submission" date="2020-10" db="EMBL/GenBank/DDBJ databases">
        <title>Aquamicrobium zhengzhouensis sp. nov., a exopolysaccharide producing bacterium isolated from farmland soil.</title>
        <authorList>
            <person name="Wang X."/>
        </authorList>
    </citation>
    <scope>NUCLEOTIDE SEQUENCE [LARGE SCALE GENOMIC DNA]</scope>
    <source>
        <strain evidence="12">cd-1</strain>
    </source>
</reference>
<evidence type="ECO:0000256" key="4">
    <source>
        <dbReference type="ARBA" id="ARBA00022692"/>
    </source>
</evidence>
<sequence>MNIKSLLLGSAAAAVAATGAQAADAIIIAEPEPMEYVRICDTYGTGYFYIPGTETCLKIGGYLRYQMEYNKNEGSDYTFGKFARFAPNFTAKNST</sequence>
<protein>
    <recommendedName>
        <fullName evidence="10">Porin</fullName>
    </recommendedName>
</protein>
<evidence type="ECO:0000256" key="1">
    <source>
        <dbReference type="ARBA" id="ARBA00009521"/>
    </source>
</evidence>
<evidence type="ECO:0000256" key="3">
    <source>
        <dbReference type="ARBA" id="ARBA00022452"/>
    </source>
</evidence>
<evidence type="ECO:0000256" key="10">
    <source>
        <dbReference type="RuleBase" id="RU364005"/>
    </source>
</evidence>
<evidence type="ECO:0000256" key="5">
    <source>
        <dbReference type="ARBA" id="ARBA00022729"/>
    </source>
</evidence>
<keyword evidence="6 10" id="KW-0406">Ion transport</keyword>
<comment type="function">
    <text evidence="10">Forms passive diffusion pores that allow small molecular weight hydrophilic materials across the outer membrane.</text>
</comment>
<keyword evidence="2 10" id="KW-0813">Transport</keyword>
<evidence type="ECO:0000256" key="2">
    <source>
        <dbReference type="ARBA" id="ARBA00022448"/>
    </source>
</evidence>
<keyword evidence="5 10" id="KW-0732">Signal</keyword>
<organism evidence="11 12">
    <name type="scientific">Aquamicrobium zhengzhouense</name>
    <dbReference type="NCBI Taxonomy" id="2781738"/>
    <lineage>
        <taxon>Bacteria</taxon>
        <taxon>Pseudomonadati</taxon>
        <taxon>Pseudomonadota</taxon>
        <taxon>Alphaproteobacteria</taxon>
        <taxon>Hyphomicrobiales</taxon>
        <taxon>Phyllobacteriaceae</taxon>
        <taxon>Aquamicrobium</taxon>
    </lineage>
</organism>
<feature type="non-terminal residue" evidence="11">
    <location>
        <position position="95"/>
    </location>
</feature>
<dbReference type="InterPro" id="IPR003684">
    <property type="entry name" value="Porin_alphabac"/>
</dbReference>
<feature type="chain" id="PRO_5044985095" description="Porin" evidence="10">
    <location>
        <begin position="23"/>
        <end position="95"/>
    </location>
</feature>
<proteinExistence type="inferred from homology"/>
<dbReference type="Pfam" id="PF02530">
    <property type="entry name" value="Porin_2"/>
    <property type="match status" value="1"/>
</dbReference>
<evidence type="ECO:0000256" key="7">
    <source>
        <dbReference type="ARBA" id="ARBA00023114"/>
    </source>
</evidence>
<dbReference type="RefSeq" id="WP_198476921.1">
    <property type="nucleotide sequence ID" value="NZ_JADGMQ010000008.1"/>
</dbReference>
<name>A0ABS0SDZ7_9HYPH</name>
<evidence type="ECO:0000256" key="9">
    <source>
        <dbReference type="ARBA" id="ARBA00023237"/>
    </source>
</evidence>
<comment type="caution">
    <text evidence="11">The sequence shown here is derived from an EMBL/GenBank/DDBJ whole genome shotgun (WGS) entry which is preliminary data.</text>
</comment>
<keyword evidence="8 10" id="KW-0472">Membrane</keyword>
<keyword evidence="4 10" id="KW-0812">Transmembrane</keyword>
<evidence type="ECO:0000256" key="8">
    <source>
        <dbReference type="ARBA" id="ARBA00023136"/>
    </source>
</evidence>
<accession>A0ABS0SDZ7</accession>
<gene>
    <name evidence="11" type="ORF">IOD40_12715</name>
</gene>
<evidence type="ECO:0000313" key="12">
    <source>
        <dbReference type="Proteomes" id="UP000601789"/>
    </source>
</evidence>
<comment type="similarity">
    <text evidence="1 10">Belongs to the alphaproteobacteria porin family.</text>
</comment>
<comment type="subcellular location">
    <subcellularLocation>
        <location evidence="10">Cell outer membrane</location>
        <topology evidence="10">Multi-pass membrane protein</topology>
    </subcellularLocation>
</comment>
<dbReference type="EMBL" id="JADGMQ010000008">
    <property type="protein sequence ID" value="MBI1621522.1"/>
    <property type="molecule type" value="Genomic_DNA"/>
</dbReference>
<keyword evidence="12" id="KW-1185">Reference proteome</keyword>
<keyword evidence="3 10" id="KW-1134">Transmembrane beta strand</keyword>
<evidence type="ECO:0000256" key="6">
    <source>
        <dbReference type="ARBA" id="ARBA00023065"/>
    </source>
</evidence>
<keyword evidence="7 10" id="KW-0626">Porin</keyword>
<evidence type="ECO:0000313" key="11">
    <source>
        <dbReference type="EMBL" id="MBI1621522.1"/>
    </source>
</evidence>
<feature type="signal peptide" evidence="10">
    <location>
        <begin position="1"/>
        <end position="22"/>
    </location>
</feature>